<dbReference type="InterPro" id="IPR050481">
    <property type="entry name" value="UDP-glycosyltransf_plant"/>
</dbReference>
<proteinExistence type="inferred from homology"/>
<protein>
    <submittedName>
        <fullName evidence="5">UDP-glycosyltransferase 91C1</fullName>
    </submittedName>
</protein>
<organism evidence="4 5">
    <name type="scientific">Ziziphus jujuba</name>
    <name type="common">Chinese jujube</name>
    <name type="synonym">Ziziphus sativa</name>
    <dbReference type="NCBI Taxonomy" id="326968"/>
    <lineage>
        <taxon>Eukaryota</taxon>
        <taxon>Viridiplantae</taxon>
        <taxon>Streptophyta</taxon>
        <taxon>Embryophyta</taxon>
        <taxon>Tracheophyta</taxon>
        <taxon>Spermatophyta</taxon>
        <taxon>Magnoliopsida</taxon>
        <taxon>eudicotyledons</taxon>
        <taxon>Gunneridae</taxon>
        <taxon>Pentapetalae</taxon>
        <taxon>rosids</taxon>
        <taxon>fabids</taxon>
        <taxon>Rosales</taxon>
        <taxon>Rhamnaceae</taxon>
        <taxon>Paliureae</taxon>
        <taxon>Ziziphus</taxon>
    </lineage>
</organism>
<dbReference type="FunCoup" id="A0A6P4AZB4">
    <property type="interactions" value="30"/>
</dbReference>
<keyword evidence="4" id="KW-1185">Reference proteome</keyword>
<keyword evidence="2" id="KW-0328">Glycosyltransferase</keyword>
<dbReference type="Pfam" id="PF00201">
    <property type="entry name" value="UDPGT"/>
    <property type="match status" value="1"/>
</dbReference>
<gene>
    <name evidence="5" type="primary">LOC107434509</name>
</gene>
<evidence type="ECO:0000313" key="5">
    <source>
        <dbReference type="RefSeq" id="XP_015901468.3"/>
    </source>
</evidence>
<evidence type="ECO:0000256" key="3">
    <source>
        <dbReference type="ARBA" id="ARBA00022679"/>
    </source>
</evidence>
<dbReference type="SUPFAM" id="SSF53756">
    <property type="entry name" value="UDP-Glycosyltransferase/glycogen phosphorylase"/>
    <property type="match status" value="1"/>
</dbReference>
<dbReference type="GO" id="GO:0035251">
    <property type="term" value="F:UDP-glucosyltransferase activity"/>
    <property type="evidence" value="ECO:0007669"/>
    <property type="project" value="InterPro"/>
</dbReference>
<reference evidence="5" key="1">
    <citation type="submission" date="2025-08" db="UniProtKB">
        <authorList>
            <consortium name="RefSeq"/>
        </authorList>
    </citation>
    <scope>IDENTIFICATION</scope>
    <source>
        <tissue evidence="5">Seedling</tissue>
    </source>
</reference>
<accession>A0A6P4AZB4</accession>
<evidence type="ECO:0000256" key="1">
    <source>
        <dbReference type="ARBA" id="ARBA00009995"/>
    </source>
</evidence>
<dbReference type="AlphaFoldDB" id="A0A6P4AZB4"/>
<dbReference type="Proteomes" id="UP001652623">
    <property type="component" value="Chromosome 5"/>
</dbReference>
<dbReference type="RefSeq" id="XP_015901468.3">
    <property type="nucleotide sequence ID" value="XM_016045982.4"/>
</dbReference>
<evidence type="ECO:0000313" key="4">
    <source>
        <dbReference type="Proteomes" id="UP001652623"/>
    </source>
</evidence>
<dbReference type="KEGG" id="zju:107434509"/>
<dbReference type="CDD" id="cd03784">
    <property type="entry name" value="GT1_Gtf-like"/>
    <property type="match status" value="1"/>
</dbReference>
<dbReference type="FunFam" id="3.40.50.2000:FF:000037">
    <property type="entry name" value="Glycosyltransferase"/>
    <property type="match status" value="1"/>
</dbReference>
<dbReference type="PANTHER" id="PTHR48049:SF138">
    <property type="entry name" value="UDP-GLYCOSYLTRANSFERASE 91C1"/>
    <property type="match status" value="1"/>
</dbReference>
<evidence type="ECO:0000256" key="2">
    <source>
        <dbReference type="ARBA" id="ARBA00022676"/>
    </source>
</evidence>
<dbReference type="Gene3D" id="3.40.50.2000">
    <property type="entry name" value="Glycogen Phosphorylase B"/>
    <property type="match status" value="2"/>
</dbReference>
<dbReference type="InterPro" id="IPR002213">
    <property type="entry name" value="UDP_glucos_trans"/>
</dbReference>
<dbReference type="GeneID" id="107434509"/>
<sequence length="476" mass="53196">MYSLPSSMANSKVLHVAVFPWLAMGHLIPFLQLSKLLAQNGHKVSFLSTPKNILKLPKIPSNLSSLIDLIPLPFSHLPSDLPLHAESSTEVPYSMQQLLKRAFDSLQLPLSSFLRSSPPDWVVYDYAPHWLPQLAKDLGVSCAFFSLFNAANLAFIGPPSVLIDGGDLRTKAEDFAVVPDWVPFESHVVYRIYEMAKYFEGASIYEPTTPDTVRFGVAVEGSDVVAVRSSPEFEPEWFGLLRELYRKPVVPVGFLPPEVIEEDEEVKGNDKWIGVKEWLDQQKVNSVVYVAFGTEANLSRDELSELATGLELSELPFLLVLRNFSGSDQTELEMLPDGFVERVKDRGMVYVGWAPQMRILSHDSVGGFLTHCGWNSVIEGLGSGRVLILLPLVNDQGLNARLLTGKGLGLEVPRKEPDGSFTSDLVAESVRLAMVEDSGEPLREKTKEIRGMFGDRNRNDQNVEEFIHFLKENRRK</sequence>
<dbReference type="PANTHER" id="PTHR48049">
    <property type="entry name" value="GLYCOSYLTRANSFERASE"/>
    <property type="match status" value="1"/>
</dbReference>
<keyword evidence="3" id="KW-0808">Transferase</keyword>
<dbReference type="InParanoid" id="A0A6P4AZB4"/>
<comment type="similarity">
    <text evidence="1">Belongs to the UDP-glycosyltransferase family.</text>
</comment>
<dbReference type="SMR" id="A0A6P4AZB4"/>
<name>A0A6P4AZB4_ZIZJJ</name>